<dbReference type="Proteomes" id="UP000542210">
    <property type="component" value="Unassembled WGS sequence"/>
</dbReference>
<accession>A0A7W7D980</accession>
<protein>
    <submittedName>
        <fullName evidence="1">Tetratricopeptide (TPR) repeat protein</fullName>
    </submittedName>
</protein>
<evidence type="ECO:0000313" key="1">
    <source>
        <dbReference type="EMBL" id="MBB4702600.1"/>
    </source>
</evidence>
<dbReference type="AlphaFoldDB" id="A0A7W7D980"/>
<reference evidence="1 2" key="1">
    <citation type="submission" date="2020-08" db="EMBL/GenBank/DDBJ databases">
        <title>Sequencing the genomes of 1000 actinobacteria strains.</title>
        <authorList>
            <person name="Klenk H.-P."/>
        </authorList>
    </citation>
    <scope>NUCLEOTIDE SEQUENCE [LARGE SCALE GENOMIC DNA]</scope>
    <source>
        <strain evidence="1 2">DSM 45784</strain>
    </source>
</reference>
<dbReference type="SUPFAM" id="SSF48452">
    <property type="entry name" value="TPR-like"/>
    <property type="match status" value="2"/>
</dbReference>
<gene>
    <name evidence="1" type="ORF">BJ982_004144</name>
</gene>
<keyword evidence="2" id="KW-1185">Reference proteome</keyword>
<organism evidence="1 2">
    <name type="scientific">Sphaerisporangium siamense</name>
    <dbReference type="NCBI Taxonomy" id="795645"/>
    <lineage>
        <taxon>Bacteria</taxon>
        <taxon>Bacillati</taxon>
        <taxon>Actinomycetota</taxon>
        <taxon>Actinomycetes</taxon>
        <taxon>Streptosporangiales</taxon>
        <taxon>Streptosporangiaceae</taxon>
        <taxon>Sphaerisporangium</taxon>
    </lineage>
</organism>
<dbReference type="Gene3D" id="1.25.40.10">
    <property type="entry name" value="Tetratricopeptide repeat domain"/>
    <property type="match status" value="1"/>
</dbReference>
<proteinExistence type="predicted"/>
<sequence length="434" mass="47517">MARQIADAAASLGVSLPERESVTRRIKDWEAGRHRPKDPYPALYSRAFGVDEGALFSDSVDSSPSYAEDEVLTGFVEEVEPTKRREVLKLGLVSVAPEMLRRVLRETAGDAMEFTRRAGVTALGAGTLMHLEAVVAGLNRSYSIESPIELFSVARAYRVRVGQMIQGPTTLKQARELYVHAAWLSEMLAWLAHDLGDPLTAEAWAIDSFEHADQAGHDELCAWATDAMASIALYMDRPARAIDAARRGMSKASPNHPLAIRLRAQAARAHARLGQREECEELLRDAGQRYERLPARAPMRFSVDTGNLASFAMTAYPASSYIWLGDAASGDFEKAKLYAQSAISAHEALPDTARSPSREAIARIDLAIAMAALGAPDEATDLGRQALSTTRLVDSVRSRAGDLDRVLIARYPKLGLVQHFREAFVQMSRNAITT</sequence>
<name>A0A7W7D980_9ACTN</name>
<evidence type="ECO:0000313" key="2">
    <source>
        <dbReference type="Proteomes" id="UP000542210"/>
    </source>
</evidence>
<dbReference type="InterPro" id="IPR011990">
    <property type="entry name" value="TPR-like_helical_dom_sf"/>
</dbReference>
<comment type="caution">
    <text evidence="1">The sequence shown here is derived from an EMBL/GenBank/DDBJ whole genome shotgun (WGS) entry which is preliminary data.</text>
</comment>
<dbReference type="RefSeq" id="WP_184882493.1">
    <property type="nucleotide sequence ID" value="NZ_BOOV01000033.1"/>
</dbReference>
<dbReference type="EMBL" id="JACHND010000001">
    <property type="protein sequence ID" value="MBB4702600.1"/>
    <property type="molecule type" value="Genomic_DNA"/>
</dbReference>